<comment type="caution">
    <text evidence="2">The sequence shown here is derived from an EMBL/GenBank/DDBJ whole genome shotgun (WGS) entry which is preliminary data.</text>
</comment>
<dbReference type="Proteomes" id="UP001146793">
    <property type="component" value="Unassembled WGS sequence"/>
</dbReference>
<evidence type="ECO:0000313" key="2">
    <source>
        <dbReference type="EMBL" id="KAJ3427579.1"/>
    </source>
</evidence>
<evidence type="ECO:0000256" key="1">
    <source>
        <dbReference type="SAM" id="MobiDB-lite"/>
    </source>
</evidence>
<feature type="region of interest" description="Disordered" evidence="1">
    <location>
        <begin position="137"/>
        <end position="172"/>
    </location>
</feature>
<feature type="compositionally biased region" description="Polar residues" evidence="1">
    <location>
        <begin position="137"/>
        <end position="157"/>
    </location>
</feature>
<dbReference type="InterPro" id="IPR011990">
    <property type="entry name" value="TPR-like_helical_dom_sf"/>
</dbReference>
<feature type="compositionally biased region" description="Acidic residues" evidence="1">
    <location>
        <begin position="161"/>
        <end position="172"/>
    </location>
</feature>
<sequence>MRKSPKNSSLNIPIISEFGINVLINYGDILIKNDKSIYSILVFENCINIYKLRGRKPPHTFLRNLAVLYKENNFYNKSLNIYKDILDSFIQQKKVNEIVFVSEVISSMLLDKGEFNDAEYYLTNAIKYVAKFNNSQSPNRRNNYLKNDQQNNHQNKSNDNGGDDNGGDDDDDYDYDTITGAKMINNNINNKTKKQDSREIVLKMKLANIYLKGLHIGRSIELLENLLKHDLPKVKKTQILKLLVKAYLKKRWLKEASNALDEYEREEVKGTLRSFRQFRQSRLNPELEKKRLERAKKFKLSSFMVNRKSNNFSNLKTHLKFVEYLAKLCLFKGQFGDSIYWVNCLLKLIRQSNLGSRGRYLYLKAKILQKLCNPKSIHQFPLIIKLSFDPHNVKKFGESIPLPNYNIKTYSSLRDIVNECVQTFLDSIDYFDKAGNTYAKAKAITRLVETLLEFVFPLVGLLGYKFSEVGKVPDYEQTLKTNQQIETKKNKQSPLKLEIINNEDDDDDENDIFDHMNTNSKKEGK</sequence>
<accession>A0AAV7YFX3</accession>
<feature type="compositionally biased region" description="Acidic residues" evidence="1">
    <location>
        <begin position="501"/>
        <end position="511"/>
    </location>
</feature>
<proteinExistence type="predicted"/>
<gene>
    <name evidence="2" type="ORF">M0812_03158</name>
</gene>
<name>A0AAV7YFX3_9EUKA</name>
<dbReference type="AlphaFoldDB" id="A0AAV7YFX3"/>
<organism evidence="2 3">
    <name type="scientific">Anaeramoeba flamelloides</name>
    <dbReference type="NCBI Taxonomy" id="1746091"/>
    <lineage>
        <taxon>Eukaryota</taxon>
        <taxon>Metamonada</taxon>
        <taxon>Anaeramoebidae</taxon>
        <taxon>Anaeramoeba</taxon>
    </lineage>
</organism>
<feature type="region of interest" description="Disordered" evidence="1">
    <location>
        <begin position="501"/>
        <end position="525"/>
    </location>
</feature>
<dbReference type="SUPFAM" id="SSF48452">
    <property type="entry name" value="TPR-like"/>
    <property type="match status" value="1"/>
</dbReference>
<reference evidence="2" key="1">
    <citation type="submission" date="2022-08" db="EMBL/GenBank/DDBJ databases">
        <title>Novel sulphate-reducing endosymbionts in the free-living metamonad Anaeramoeba.</title>
        <authorList>
            <person name="Jerlstrom-Hultqvist J."/>
            <person name="Cepicka I."/>
            <person name="Gallot-Lavallee L."/>
            <person name="Salas-Leiva D."/>
            <person name="Curtis B.A."/>
            <person name="Zahonova K."/>
            <person name="Pipaliya S."/>
            <person name="Dacks J."/>
            <person name="Roger A.J."/>
        </authorList>
    </citation>
    <scope>NUCLEOTIDE SEQUENCE</scope>
    <source>
        <strain evidence="2">Busselton2</strain>
    </source>
</reference>
<protein>
    <submittedName>
        <fullName evidence="2">Uncharacterized protein</fullName>
    </submittedName>
</protein>
<dbReference type="EMBL" id="JANTQA010000061">
    <property type="protein sequence ID" value="KAJ3427579.1"/>
    <property type="molecule type" value="Genomic_DNA"/>
</dbReference>
<evidence type="ECO:0000313" key="3">
    <source>
        <dbReference type="Proteomes" id="UP001146793"/>
    </source>
</evidence>